<protein>
    <submittedName>
        <fullName evidence="1">Uncharacterized protein</fullName>
    </submittedName>
</protein>
<name>A0ABS4GDP8_9FIRM</name>
<gene>
    <name evidence="1" type="ORF">J2Z76_001491</name>
</gene>
<sequence length="29" mass="3620">MNDLQIIRNYMRNIVTPIWRRVKTIGMMR</sequence>
<evidence type="ECO:0000313" key="2">
    <source>
        <dbReference type="Proteomes" id="UP001519342"/>
    </source>
</evidence>
<evidence type="ECO:0000313" key="1">
    <source>
        <dbReference type="EMBL" id="MBP1925632.1"/>
    </source>
</evidence>
<reference evidence="1 2" key="1">
    <citation type="submission" date="2021-03" db="EMBL/GenBank/DDBJ databases">
        <title>Genomic Encyclopedia of Type Strains, Phase IV (KMG-IV): sequencing the most valuable type-strain genomes for metagenomic binning, comparative biology and taxonomic classification.</title>
        <authorList>
            <person name="Goeker M."/>
        </authorList>
    </citation>
    <scope>NUCLEOTIDE SEQUENCE [LARGE SCALE GENOMIC DNA]</scope>
    <source>
        <strain evidence="1 2">DSM 24004</strain>
    </source>
</reference>
<proteinExistence type="predicted"/>
<dbReference type="EMBL" id="JAGGKS010000003">
    <property type="protein sequence ID" value="MBP1925632.1"/>
    <property type="molecule type" value="Genomic_DNA"/>
</dbReference>
<accession>A0ABS4GDP8</accession>
<keyword evidence="2" id="KW-1185">Reference proteome</keyword>
<dbReference type="Proteomes" id="UP001519342">
    <property type="component" value="Unassembled WGS sequence"/>
</dbReference>
<organism evidence="1 2">
    <name type="scientific">Sedimentibacter acidaminivorans</name>
    <dbReference type="NCBI Taxonomy" id="913099"/>
    <lineage>
        <taxon>Bacteria</taxon>
        <taxon>Bacillati</taxon>
        <taxon>Bacillota</taxon>
        <taxon>Tissierellia</taxon>
        <taxon>Sedimentibacter</taxon>
    </lineage>
</organism>
<comment type="caution">
    <text evidence="1">The sequence shown here is derived from an EMBL/GenBank/DDBJ whole genome shotgun (WGS) entry which is preliminary data.</text>
</comment>